<organism evidence="1 2">
    <name type="scientific">Steinernema hermaphroditum</name>
    <dbReference type="NCBI Taxonomy" id="289476"/>
    <lineage>
        <taxon>Eukaryota</taxon>
        <taxon>Metazoa</taxon>
        <taxon>Ecdysozoa</taxon>
        <taxon>Nematoda</taxon>
        <taxon>Chromadorea</taxon>
        <taxon>Rhabditida</taxon>
        <taxon>Tylenchina</taxon>
        <taxon>Panagrolaimomorpha</taxon>
        <taxon>Strongyloidoidea</taxon>
        <taxon>Steinernematidae</taxon>
        <taxon>Steinernema</taxon>
    </lineage>
</organism>
<reference evidence="1" key="1">
    <citation type="submission" date="2023-06" db="EMBL/GenBank/DDBJ databases">
        <title>Genomic analysis of the entomopathogenic nematode Steinernema hermaphroditum.</title>
        <authorList>
            <person name="Schwarz E.M."/>
            <person name="Heppert J.K."/>
            <person name="Baniya A."/>
            <person name="Schwartz H.T."/>
            <person name="Tan C.-H."/>
            <person name="Antoshechkin I."/>
            <person name="Sternberg P.W."/>
            <person name="Goodrich-Blair H."/>
            <person name="Dillman A.R."/>
        </authorList>
    </citation>
    <scope>NUCLEOTIDE SEQUENCE</scope>
    <source>
        <strain evidence="1">PS9179</strain>
        <tissue evidence="1">Whole animal</tissue>
    </source>
</reference>
<evidence type="ECO:0000313" key="1">
    <source>
        <dbReference type="EMBL" id="KAK0421328.1"/>
    </source>
</evidence>
<sequence>MGSARTLEFKDTLHEWPLCRVHRLGSVGRSFSVTSPGLAMLQYALLGYIVYECYRMAQMPNFGDAQMSDIQGAPHSHTTAAKKST</sequence>
<gene>
    <name evidence="1" type="ORF">QR680_015179</name>
</gene>
<keyword evidence="2" id="KW-1185">Reference proteome</keyword>
<comment type="caution">
    <text evidence="1">The sequence shown here is derived from an EMBL/GenBank/DDBJ whole genome shotgun (WGS) entry which is preliminary data.</text>
</comment>
<proteinExistence type="predicted"/>
<dbReference type="Proteomes" id="UP001175271">
    <property type="component" value="Unassembled WGS sequence"/>
</dbReference>
<protein>
    <submittedName>
        <fullName evidence="1">Uncharacterized protein</fullName>
    </submittedName>
</protein>
<accession>A0AA39IBF9</accession>
<name>A0AA39IBF9_9BILA</name>
<dbReference type="AlphaFoldDB" id="A0AA39IBF9"/>
<evidence type="ECO:0000313" key="2">
    <source>
        <dbReference type="Proteomes" id="UP001175271"/>
    </source>
</evidence>
<dbReference type="EMBL" id="JAUCMV010000002">
    <property type="protein sequence ID" value="KAK0421328.1"/>
    <property type="molecule type" value="Genomic_DNA"/>
</dbReference>